<accession>A0A0S2FHA1</accession>
<dbReference type="PATRIC" id="fig|84531.8.peg.4770"/>
<sequence>MASAIRSTVRTPSDGIASAASLPPPSGEDGEDGEDSEDSEGGHDPIR</sequence>
<reference evidence="2 3" key="1">
    <citation type="journal article" date="2015" name="BMC Genomics">
        <title>Comparative genomics and metabolic profiling of the genus Lysobacter.</title>
        <authorList>
            <person name="de Bruijn I."/>
            <person name="Cheng X."/>
            <person name="de Jager V."/>
            <person name="Exposito R.G."/>
            <person name="Watrous J."/>
            <person name="Patel N."/>
            <person name="Postma J."/>
            <person name="Dorrestein P.C."/>
            <person name="Kobayashi D."/>
            <person name="Raaijmakers J.M."/>
        </authorList>
    </citation>
    <scope>NUCLEOTIDE SEQUENCE [LARGE SCALE GENOMIC DNA]</scope>
    <source>
        <strain evidence="2 3">76</strain>
    </source>
</reference>
<feature type="compositionally biased region" description="Acidic residues" evidence="1">
    <location>
        <begin position="28"/>
        <end position="39"/>
    </location>
</feature>
<name>A0A0S2FHA1_LYSAN</name>
<feature type="region of interest" description="Disordered" evidence="1">
    <location>
        <begin position="1"/>
        <end position="47"/>
    </location>
</feature>
<dbReference type="AlphaFoldDB" id="A0A0S2FHA1"/>
<dbReference type="KEGG" id="lab:LA76x_4777"/>
<evidence type="ECO:0000313" key="3">
    <source>
        <dbReference type="Proteomes" id="UP000060787"/>
    </source>
</evidence>
<dbReference type="Proteomes" id="UP000060787">
    <property type="component" value="Chromosome"/>
</dbReference>
<dbReference type="EMBL" id="CP011129">
    <property type="protein sequence ID" value="ALN82880.1"/>
    <property type="molecule type" value="Genomic_DNA"/>
</dbReference>
<gene>
    <name evidence="2" type="ORF">LA76x_4777</name>
</gene>
<evidence type="ECO:0000313" key="2">
    <source>
        <dbReference type="EMBL" id="ALN82880.1"/>
    </source>
</evidence>
<keyword evidence="3" id="KW-1185">Reference proteome</keyword>
<organism evidence="2 3">
    <name type="scientific">Lysobacter antibioticus</name>
    <dbReference type="NCBI Taxonomy" id="84531"/>
    <lineage>
        <taxon>Bacteria</taxon>
        <taxon>Pseudomonadati</taxon>
        <taxon>Pseudomonadota</taxon>
        <taxon>Gammaproteobacteria</taxon>
        <taxon>Lysobacterales</taxon>
        <taxon>Lysobacteraceae</taxon>
        <taxon>Lysobacter</taxon>
    </lineage>
</organism>
<evidence type="ECO:0000256" key="1">
    <source>
        <dbReference type="SAM" id="MobiDB-lite"/>
    </source>
</evidence>
<protein>
    <submittedName>
        <fullName evidence="2">Uncharacterized protein</fullName>
    </submittedName>
</protein>
<feature type="compositionally biased region" description="Polar residues" evidence="1">
    <location>
        <begin position="1"/>
        <end position="11"/>
    </location>
</feature>
<proteinExistence type="predicted"/>